<dbReference type="PANTHER" id="PTHR47597:SF1">
    <property type="entry name" value="IS A MEMBER OF THE PF|00364 BIOTIN-REQUIRING ENZYMES FAMILY-RELATED"/>
    <property type="match status" value="1"/>
</dbReference>
<dbReference type="Gene3D" id="2.40.50.100">
    <property type="match status" value="1"/>
</dbReference>
<evidence type="ECO:0000259" key="1">
    <source>
        <dbReference type="Pfam" id="PF00364"/>
    </source>
</evidence>
<evidence type="ECO:0000313" key="2">
    <source>
        <dbReference type="EMBL" id="OAY52851.1"/>
    </source>
</evidence>
<accession>A0A2C9W1Q3</accession>
<dbReference type="Pfam" id="PF00364">
    <property type="entry name" value="Biotin_lipoyl"/>
    <property type="match status" value="1"/>
</dbReference>
<keyword evidence="3" id="KW-1185">Reference proteome</keyword>
<reference evidence="3" key="1">
    <citation type="journal article" date="2016" name="Nat. Biotechnol.">
        <title>Sequencing wild and cultivated cassava and related species reveals extensive interspecific hybridization and genetic diversity.</title>
        <authorList>
            <person name="Bredeson J.V."/>
            <person name="Lyons J.B."/>
            <person name="Prochnik S.E."/>
            <person name="Wu G.A."/>
            <person name="Ha C.M."/>
            <person name="Edsinger-Gonzales E."/>
            <person name="Grimwood J."/>
            <person name="Schmutz J."/>
            <person name="Rabbi I.Y."/>
            <person name="Egesi C."/>
            <person name="Nauluvula P."/>
            <person name="Lebot V."/>
            <person name="Ndunguru J."/>
            <person name="Mkamilo G."/>
            <person name="Bart R.S."/>
            <person name="Setter T.L."/>
            <person name="Gleadow R.M."/>
            <person name="Kulakow P."/>
            <person name="Ferguson M.E."/>
            <person name="Rounsley S."/>
            <person name="Rokhsar D.S."/>
        </authorList>
    </citation>
    <scope>NUCLEOTIDE SEQUENCE [LARGE SCALE GENOMIC DNA]</scope>
    <source>
        <strain evidence="3">cv. AM560-2</strain>
    </source>
</reference>
<proteinExistence type="predicted"/>
<dbReference type="AlphaFoldDB" id="A0A2C9W1Q3"/>
<dbReference type="GO" id="GO:0006633">
    <property type="term" value="P:fatty acid biosynthetic process"/>
    <property type="evidence" value="ECO:0000318"/>
    <property type="project" value="GO_Central"/>
</dbReference>
<dbReference type="FunFam" id="2.40.50.100:FF:000059">
    <property type="entry name" value="Biotin/lipoyl attachment domain-containing protein"/>
    <property type="match status" value="1"/>
</dbReference>
<dbReference type="Proteomes" id="UP000091857">
    <property type="component" value="Chromosome 4"/>
</dbReference>
<dbReference type="InterPro" id="IPR011053">
    <property type="entry name" value="Single_hybrid_motif"/>
</dbReference>
<dbReference type="STRING" id="3983.A0A2C9W1Q3"/>
<name>A0A2C9W1Q3_MANES</name>
<sequence length="286" mass="31129">MDSCSLGATNFKLSKLDFGGAKRENLMQWNDIRTWIGRRQPQYAGLTVSYKPNKVFNVNCGPTLETETATNRVDEVKEIKSSGLTSQLIPNLSEVESLVTEMCNTASIAEFELKVAGFKLYMMRDTTEKNKLPSLHTLAPSTASFPSPAPASVTVDATFKAPDSNISASSTSLTIFKPVPFSGGIKSFLDRAADEGLVILQSPRVGFFRRSLTIKGKRAPPSCDEKQMVKEGQVICYIEQLGGELPIESDVSGEVIKILREDGEPVGYGDALIAILPSFPGIKKLQ</sequence>
<organism evidence="2 3">
    <name type="scientific">Manihot esculenta</name>
    <name type="common">Cassava</name>
    <name type="synonym">Jatropha manihot</name>
    <dbReference type="NCBI Taxonomy" id="3983"/>
    <lineage>
        <taxon>Eukaryota</taxon>
        <taxon>Viridiplantae</taxon>
        <taxon>Streptophyta</taxon>
        <taxon>Embryophyta</taxon>
        <taxon>Tracheophyta</taxon>
        <taxon>Spermatophyta</taxon>
        <taxon>Magnoliopsida</taxon>
        <taxon>eudicotyledons</taxon>
        <taxon>Gunneridae</taxon>
        <taxon>Pentapetalae</taxon>
        <taxon>rosids</taxon>
        <taxon>fabids</taxon>
        <taxon>Malpighiales</taxon>
        <taxon>Euphorbiaceae</taxon>
        <taxon>Crotonoideae</taxon>
        <taxon>Manihoteae</taxon>
        <taxon>Manihot</taxon>
    </lineage>
</organism>
<feature type="domain" description="Lipoyl-binding" evidence="1">
    <location>
        <begin position="227"/>
        <end position="275"/>
    </location>
</feature>
<evidence type="ECO:0000313" key="3">
    <source>
        <dbReference type="Proteomes" id="UP000091857"/>
    </source>
</evidence>
<dbReference type="PANTHER" id="PTHR47597">
    <property type="entry name" value="IS A MEMBER OF THE PF|00364 BIOTIN-REQUIRING ENZYMES FAMILY-RELATED"/>
    <property type="match status" value="1"/>
</dbReference>
<dbReference type="EMBL" id="CM004390">
    <property type="protein sequence ID" value="OAY52851.1"/>
    <property type="molecule type" value="Genomic_DNA"/>
</dbReference>
<dbReference type="OrthoDB" id="529457at2759"/>
<dbReference type="Gramene" id="Manes.04G116300.1.v8.1">
    <property type="protein sequence ID" value="Manes.04G116300.1.v8.1.CDS"/>
    <property type="gene ID" value="Manes.04G116300.v8.1"/>
</dbReference>
<dbReference type="SUPFAM" id="SSF51230">
    <property type="entry name" value="Single hybrid motif"/>
    <property type="match status" value="1"/>
</dbReference>
<dbReference type="CDD" id="cd06850">
    <property type="entry name" value="biotinyl_domain"/>
    <property type="match status" value="1"/>
</dbReference>
<dbReference type="InterPro" id="IPR000089">
    <property type="entry name" value="Biotin_lipoyl"/>
</dbReference>
<protein>
    <recommendedName>
        <fullName evidence="1">Lipoyl-binding domain-containing protein</fullName>
    </recommendedName>
</protein>
<dbReference type="InterPro" id="IPR053217">
    <property type="entry name" value="ACC_Biotin_Carrier"/>
</dbReference>
<gene>
    <name evidence="2" type="ORF">MANES_04G116300v8</name>
</gene>
<comment type="caution">
    <text evidence="2">The sequence shown here is derived from an EMBL/GenBank/DDBJ whole genome shotgun (WGS) entry which is preliminary data.</text>
</comment>